<evidence type="ECO:0000313" key="7">
    <source>
        <dbReference type="Proteomes" id="UP001170364"/>
    </source>
</evidence>
<evidence type="ECO:0000256" key="2">
    <source>
        <dbReference type="ARBA" id="ARBA00022692"/>
    </source>
</evidence>
<feature type="transmembrane region" description="Helical" evidence="5">
    <location>
        <begin position="42"/>
        <end position="66"/>
    </location>
</feature>
<keyword evidence="3 5" id="KW-1133">Transmembrane helix</keyword>
<evidence type="ECO:0000256" key="1">
    <source>
        <dbReference type="ARBA" id="ARBA00004141"/>
    </source>
</evidence>
<dbReference type="PANTHER" id="PTHR11785:SF512">
    <property type="entry name" value="SOBREMESA, ISOFORM B"/>
    <property type="match status" value="1"/>
</dbReference>
<dbReference type="PANTHER" id="PTHR11785">
    <property type="entry name" value="AMINO ACID TRANSPORTER"/>
    <property type="match status" value="1"/>
</dbReference>
<name>A0AAW7QA69_9BACT</name>
<comment type="caution">
    <text evidence="6">The sequence shown here is derived from an EMBL/GenBank/DDBJ whole genome shotgun (WGS) entry which is preliminary data.</text>
</comment>
<feature type="transmembrane region" description="Helical" evidence="5">
    <location>
        <begin position="208"/>
        <end position="232"/>
    </location>
</feature>
<feature type="transmembrane region" description="Helical" evidence="5">
    <location>
        <begin position="295"/>
        <end position="320"/>
    </location>
</feature>
<comment type="subcellular location">
    <subcellularLocation>
        <location evidence="1">Membrane</location>
        <topology evidence="1">Multi-pass membrane protein</topology>
    </subcellularLocation>
</comment>
<feature type="transmembrane region" description="Helical" evidence="5">
    <location>
        <begin position="365"/>
        <end position="389"/>
    </location>
</feature>
<proteinExistence type="predicted"/>
<dbReference type="InterPro" id="IPR002293">
    <property type="entry name" value="AA/rel_permease1"/>
</dbReference>
<dbReference type="InterPro" id="IPR050598">
    <property type="entry name" value="AminoAcid_Transporter"/>
</dbReference>
<dbReference type="RefSeq" id="WP_301369949.1">
    <property type="nucleotide sequence ID" value="NZ_JAQJJF010000015.1"/>
</dbReference>
<feature type="transmembrane region" description="Helical" evidence="5">
    <location>
        <begin position="244"/>
        <end position="267"/>
    </location>
</feature>
<dbReference type="PIRSF" id="PIRSF006060">
    <property type="entry name" value="AA_transporter"/>
    <property type="match status" value="1"/>
</dbReference>
<organism evidence="6 7">
    <name type="scientific">Aliarcobacter butzleri</name>
    <dbReference type="NCBI Taxonomy" id="28197"/>
    <lineage>
        <taxon>Bacteria</taxon>
        <taxon>Pseudomonadati</taxon>
        <taxon>Campylobacterota</taxon>
        <taxon>Epsilonproteobacteria</taxon>
        <taxon>Campylobacterales</taxon>
        <taxon>Arcobacteraceae</taxon>
        <taxon>Aliarcobacter</taxon>
    </lineage>
</organism>
<gene>
    <name evidence="6" type="ORF">PJV93_03590</name>
</gene>
<dbReference type="GO" id="GO:0015179">
    <property type="term" value="F:L-amino acid transmembrane transporter activity"/>
    <property type="evidence" value="ECO:0007669"/>
    <property type="project" value="TreeGrafter"/>
</dbReference>
<evidence type="ECO:0000256" key="5">
    <source>
        <dbReference type="SAM" id="Phobius"/>
    </source>
</evidence>
<feature type="transmembrane region" description="Helical" evidence="5">
    <location>
        <begin position="168"/>
        <end position="188"/>
    </location>
</feature>
<sequence>MKNGDLKRDIGLLSATILVIANMVGTGVFTTSGFIITELNSYSLLMLCWFLGGLFALMGAFSYAELGAMFPKAGGEYAYLKESFGKLPAFVSGWISLVVGFSAPIAAASIAFATYLLGNQERIWFSLELFDYEILTFNLISFVAISCVILFSYIHYHSVKLGSNVQNFLTIFKIVFILVLIIGGFTVGNGDISRVTITLLGDNFSISWTHFAISFIFISFAYSGWNAASYLGAEIKNPQKNLPLALLIGTIFVTILYMLLNFVYIYALSIDEMSGVLQVATKASNVLFGDKIGSIISLAISFGLLSVVSAMIMAGPRVYYAMAEDGLFFQRFKKICTKRNTPVQAIILQAIIAIVMILTSTFESLLIYIGFTLSLASMLTVVGLIELRVQKPQIPRPYKTLWYPYLPLIFILANIGIVVFSFLSRPFISSLGLLTILVGVIIYYKIK</sequence>
<feature type="transmembrane region" description="Helical" evidence="5">
    <location>
        <begin position="401"/>
        <end position="421"/>
    </location>
</feature>
<feature type="transmembrane region" description="Helical" evidence="5">
    <location>
        <begin position="87"/>
        <end position="115"/>
    </location>
</feature>
<protein>
    <submittedName>
        <fullName evidence="6">Amino acid permease</fullName>
    </submittedName>
</protein>
<dbReference type="Pfam" id="PF13520">
    <property type="entry name" value="AA_permease_2"/>
    <property type="match status" value="1"/>
</dbReference>
<dbReference type="Proteomes" id="UP001170364">
    <property type="component" value="Unassembled WGS sequence"/>
</dbReference>
<dbReference type="GO" id="GO:0016020">
    <property type="term" value="C:membrane"/>
    <property type="evidence" value="ECO:0007669"/>
    <property type="project" value="UniProtKB-SubCell"/>
</dbReference>
<keyword evidence="4 5" id="KW-0472">Membrane</keyword>
<reference evidence="6" key="2">
    <citation type="submission" date="2023-01" db="EMBL/GenBank/DDBJ databases">
        <authorList>
            <person name="Uljanovas D."/>
        </authorList>
    </citation>
    <scope>NUCLEOTIDE SEQUENCE</scope>
    <source>
        <strain evidence="6">S41</strain>
    </source>
</reference>
<keyword evidence="2 5" id="KW-0812">Transmembrane</keyword>
<feature type="transmembrane region" description="Helical" evidence="5">
    <location>
        <begin position="135"/>
        <end position="156"/>
    </location>
</feature>
<dbReference type="AlphaFoldDB" id="A0AAW7QA69"/>
<dbReference type="EMBL" id="JAQJJG010000003">
    <property type="protein sequence ID" value="MDN5122986.1"/>
    <property type="molecule type" value="Genomic_DNA"/>
</dbReference>
<evidence type="ECO:0000256" key="3">
    <source>
        <dbReference type="ARBA" id="ARBA00022989"/>
    </source>
</evidence>
<accession>A0AAW7QA69</accession>
<reference evidence="6" key="1">
    <citation type="journal article" date="2023" name="Microorganisms">
        <title>Genomic Characterization of Arcobacter butzleri Strains Isolated from Various Sources in Lithuania.</title>
        <authorList>
            <person name="Uljanovas D."/>
            <person name="Golz G."/>
            <person name="Fleischmann S."/>
            <person name="Kudirkiene E."/>
            <person name="Kasetiene N."/>
            <person name="Grineviciene A."/>
            <person name="Tamuleviciene E."/>
            <person name="Aksomaitiene J."/>
            <person name="Alter T."/>
            <person name="Malakauskas M."/>
        </authorList>
    </citation>
    <scope>NUCLEOTIDE SEQUENCE</scope>
    <source>
        <strain evidence="6">S41</strain>
    </source>
</reference>
<feature type="transmembrane region" description="Helical" evidence="5">
    <location>
        <begin position="341"/>
        <end position="359"/>
    </location>
</feature>
<evidence type="ECO:0000313" key="6">
    <source>
        <dbReference type="EMBL" id="MDN5122986.1"/>
    </source>
</evidence>
<feature type="transmembrane region" description="Helical" evidence="5">
    <location>
        <begin position="12"/>
        <end position="36"/>
    </location>
</feature>
<feature type="transmembrane region" description="Helical" evidence="5">
    <location>
        <begin position="427"/>
        <end position="446"/>
    </location>
</feature>
<dbReference type="Gene3D" id="1.20.1740.10">
    <property type="entry name" value="Amino acid/polyamine transporter I"/>
    <property type="match status" value="1"/>
</dbReference>
<evidence type="ECO:0000256" key="4">
    <source>
        <dbReference type="ARBA" id="ARBA00023136"/>
    </source>
</evidence>